<dbReference type="PANTHER" id="PTHR36220:SF1">
    <property type="entry name" value="GAMMA TUBULIN COMPLEX COMPONENT C-TERMINAL DOMAIN-CONTAINING PROTEIN"/>
    <property type="match status" value="1"/>
</dbReference>
<dbReference type="EMBL" id="VTOW01000001">
    <property type="protein sequence ID" value="NKE69292.1"/>
    <property type="molecule type" value="Genomic_DNA"/>
</dbReference>
<protein>
    <submittedName>
        <fullName evidence="5">Integrin</fullName>
    </submittedName>
</protein>
<keyword evidence="2" id="KW-0677">Repeat</keyword>
<keyword evidence="6" id="KW-1185">Reference proteome</keyword>
<dbReference type="Proteomes" id="UP000534783">
    <property type="component" value="Unassembled WGS sequence"/>
</dbReference>
<sequence>MNWQSSGDAVATVSDTGLVSAVSPGTVVITAVHTETHLSGTIEMTVIPPGSFPLTVTFGIKQLQFDWPKIGDDTFYRLFENPDGVSGFSQIGGDIPAGTTAVTRDIVVYRHNWGKARYRLSACDQRGCIDSNEIDVLDGMLQTIGYFKSSNKGPSDDFGLSFGFSVALSGDGNTLAVGALNEASAATGINGNQADNSAADSGAVYLFARSGGNWSQQAYIKASNTDAGDGFGYSVALSADGNTLAVGARYEASAATGINGNQADNSANNAGAVYLFIRSGESWSQEAYIKSSNTNIGDEFGDSVALSGDGNTLAVGAPYEDSGGQDSGAVYLFFRNGSWTQQAYIKGSNTGASDKFGWSVALSTDGSALAVGAWGEASAATGINGNQADNSAQNAGAVYLFIRDGESWSQQAYIKPSITHGFNPFGGSEGGLFGYAVTLSGDGNTLAVGAYAEPSSATGINGNQADTSARQAGAVYLFVRSGGNWSQQAYIKASNTDAGDWFGFSVALGADGNTLAVGALNEASAAAGIHGNQTDNSADDSGAVYFFVRNGESWSQEAYIKASNTDAGDWFGHSVALSGDGATLAAGARFESSAATGIDGNQDDDAMMRIGAVYLY</sequence>
<dbReference type="InterPro" id="IPR013519">
    <property type="entry name" value="Int_alpha_beta-p"/>
</dbReference>
<dbReference type="Pfam" id="PF14312">
    <property type="entry name" value="FG-GAP_2"/>
    <property type="match status" value="5"/>
</dbReference>
<keyword evidence="5" id="KW-0401">Integrin</keyword>
<dbReference type="InterPro" id="IPR028994">
    <property type="entry name" value="Integrin_alpha_N"/>
</dbReference>
<dbReference type="PANTHER" id="PTHR36220">
    <property type="entry name" value="UNNAMED PRODUCT"/>
    <property type="match status" value="1"/>
</dbReference>
<evidence type="ECO:0000256" key="2">
    <source>
        <dbReference type="ARBA" id="ARBA00022737"/>
    </source>
</evidence>
<comment type="caution">
    <text evidence="5">The sequence shown here is derived from an EMBL/GenBank/DDBJ whole genome shotgun (WGS) entry which is preliminary data.</text>
</comment>
<dbReference type="Pfam" id="PF02368">
    <property type="entry name" value="Big_2"/>
    <property type="match status" value="1"/>
</dbReference>
<dbReference type="SUPFAM" id="SSF49373">
    <property type="entry name" value="Invasin/intimin cell-adhesion fragments"/>
    <property type="match status" value="1"/>
</dbReference>
<evidence type="ECO:0000313" key="6">
    <source>
        <dbReference type="Proteomes" id="UP000534783"/>
    </source>
</evidence>
<dbReference type="SUPFAM" id="SSF50965">
    <property type="entry name" value="Galactose oxidase, central domain"/>
    <property type="match status" value="1"/>
</dbReference>
<dbReference type="InterPro" id="IPR008964">
    <property type="entry name" value="Invasin/intimin_cell_adhesion"/>
</dbReference>
<reference evidence="5 6" key="1">
    <citation type="journal article" date="2020" name="Nature">
        <title>Bacterial chemolithoautotrophy via manganese oxidation.</title>
        <authorList>
            <person name="Yu H."/>
            <person name="Leadbetter J.R."/>
        </authorList>
    </citation>
    <scope>NUCLEOTIDE SEQUENCE [LARGE SCALE GENOMIC DNA]</scope>
    <source>
        <strain evidence="5 6">Mn-1</strain>
    </source>
</reference>
<dbReference type="PROSITE" id="PS51470">
    <property type="entry name" value="FG_GAP"/>
    <property type="match status" value="1"/>
</dbReference>
<dbReference type="SMART" id="SM00191">
    <property type="entry name" value="Int_alpha"/>
    <property type="match status" value="6"/>
</dbReference>
<dbReference type="Gene3D" id="2.130.10.130">
    <property type="entry name" value="Integrin alpha, N-terminal"/>
    <property type="match status" value="4"/>
</dbReference>
<feature type="domain" description="BIG2" evidence="4">
    <location>
        <begin position="2"/>
        <end position="35"/>
    </location>
</feature>
<dbReference type="Gene3D" id="2.60.40.1080">
    <property type="match status" value="1"/>
</dbReference>
<evidence type="ECO:0000256" key="3">
    <source>
        <dbReference type="ARBA" id="ARBA00023180"/>
    </source>
</evidence>
<accession>A0A7X6DLH4</accession>
<organism evidence="5 6">
    <name type="scientific">Candidatus Manganitrophus noduliformans</name>
    <dbReference type="NCBI Taxonomy" id="2606439"/>
    <lineage>
        <taxon>Bacteria</taxon>
        <taxon>Pseudomonadati</taxon>
        <taxon>Nitrospirota</taxon>
        <taxon>Nitrospiria</taxon>
        <taxon>Candidatus Troglogloeales</taxon>
        <taxon>Candidatus Manganitrophaceae</taxon>
        <taxon>Candidatus Manganitrophus</taxon>
    </lineage>
</organism>
<name>A0A7X6DLH4_9BACT</name>
<dbReference type="GO" id="GO:0007229">
    <property type="term" value="P:integrin-mediated signaling pathway"/>
    <property type="evidence" value="ECO:0007669"/>
    <property type="project" value="UniProtKB-KW"/>
</dbReference>
<evidence type="ECO:0000259" key="4">
    <source>
        <dbReference type="Pfam" id="PF02368"/>
    </source>
</evidence>
<proteinExistence type="predicted"/>
<dbReference type="InterPro" id="IPR011043">
    <property type="entry name" value="Gal_Oxase/kelch_b-propeller"/>
</dbReference>
<dbReference type="InterPro" id="IPR013517">
    <property type="entry name" value="FG-GAP"/>
</dbReference>
<dbReference type="AlphaFoldDB" id="A0A7X6DLH4"/>
<keyword evidence="1" id="KW-0732">Signal</keyword>
<evidence type="ECO:0000313" key="5">
    <source>
        <dbReference type="EMBL" id="NKE69292.1"/>
    </source>
</evidence>
<gene>
    <name evidence="5" type="ORF">MNODULE_00800</name>
</gene>
<dbReference type="InterPro" id="IPR003343">
    <property type="entry name" value="Big_2"/>
</dbReference>
<keyword evidence="3" id="KW-0325">Glycoprotein</keyword>
<evidence type="ECO:0000256" key="1">
    <source>
        <dbReference type="ARBA" id="ARBA00022729"/>
    </source>
</evidence>